<proteinExistence type="predicted"/>
<dbReference type="EMBL" id="UINC01089746">
    <property type="protein sequence ID" value="SVC41086.1"/>
    <property type="molecule type" value="Genomic_DNA"/>
</dbReference>
<organism evidence="1">
    <name type="scientific">marine metagenome</name>
    <dbReference type="NCBI Taxonomy" id="408172"/>
    <lineage>
        <taxon>unclassified sequences</taxon>
        <taxon>metagenomes</taxon>
        <taxon>ecological metagenomes</taxon>
    </lineage>
</organism>
<dbReference type="PROSITE" id="PS51318">
    <property type="entry name" value="TAT"/>
    <property type="match status" value="1"/>
</dbReference>
<sequence length="236" mass="25198">MNRNDPKIGSLQGSAGACGGFAATDISRRSILSAGGLGLFGLTLPGLLRAQEAAAEAGSALPVKAKSVIFLFQFGGPSHIDTFDMKPAAPAEIRGPHKPIKSDVPGLPVSEHLPRMAKQMGRIALVRSMHHTMKNHNSAAYYALTGHAPPRDDQRLRDSLSLYPAYGSVVDKLASLESELPTFVSYPHVIRDGSVTPGQRASFLGKAHDPFFISEDPNSKNFKLPELSLPSGLSFE</sequence>
<dbReference type="PROSITE" id="PS51257">
    <property type="entry name" value="PROKAR_LIPOPROTEIN"/>
    <property type="match status" value="1"/>
</dbReference>
<evidence type="ECO:0000313" key="1">
    <source>
        <dbReference type="EMBL" id="SVC41086.1"/>
    </source>
</evidence>
<protein>
    <recommendedName>
        <fullName evidence="2">DUF1501 domain-containing protein</fullName>
    </recommendedName>
</protein>
<evidence type="ECO:0008006" key="2">
    <source>
        <dbReference type="Google" id="ProtNLM"/>
    </source>
</evidence>
<feature type="non-terminal residue" evidence="1">
    <location>
        <position position="236"/>
    </location>
</feature>
<dbReference type="AlphaFoldDB" id="A0A382LWY8"/>
<accession>A0A382LWY8</accession>
<gene>
    <name evidence="1" type="ORF">METZ01_LOCUS293940</name>
</gene>
<dbReference type="InterPro" id="IPR010869">
    <property type="entry name" value="DUF1501"/>
</dbReference>
<dbReference type="InterPro" id="IPR006311">
    <property type="entry name" value="TAT_signal"/>
</dbReference>
<name>A0A382LWY8_9ZZZZ</name>
<reference evidence="1" key="1">
    <citation type="submission" date="2018-05" db="EMBL/GenBank/DDBJ databases">
        <authorList>
            <person name="Lanie J.A."/>
            <person name="Ng W.-L."/>
            <person name="Kazmierczak K.M."/>
            <person name="Andrzejewski T.M."/>
            <person name="Davidsen T.M."/>
            <person name="Wayne K.J."/>
            <person name="Tettelin H."/>
            <person name="Glass J.I."/>
            <person name="Rusch D."/>
            <person name="Podicherti R."/>
            <person name="Tsui H.-C.T."/>
            <person name="Winkler M.E."/>
        </authorList>
    </citation>
    <scope>NUCLEOTIDE SEQUENCE</scope>
</reference>
<dbReference type="Pfam" id="PF07394">
    <property type="entry name" value="DUF1501"/>
    <property type="match status" value="1"/>
</dbReference>